<dbReference type="EMBL" id="JACAZI010000016">
    <property type="protein sequence ID" value="KAF7343112.1"/>
    <property type="molecule type" value="Genomic_DNA"/>
</dbReference>
<gene>
    <name evidence="3" type="ORF">MVEN_01741600</name>
</gene>
<reference evidence="3" key="1">
    <citation type="submission" date="2020-05" db="EMBL/GenBank/DDBJ databases">
        <title>Mycena genomes resolve the evolution of fungal bioluminescence.</title>
        <authorList>
            <person name="Tsai I.J."/>
        </authorList>
    </citation>
    <scope>NUCLEOTIDE SEQUENCE</scope>
    <source>
        <strain evidence="3">CCC161011</strain>
    </source>
</reference>
<feature type="chain" id="PRO_5034362702" evidence="2">
    <location>
        <begin position="20"/>
        <end position="135"/>
    </location>
</feature>
<protein>
    <submittedName>
        <fullName evidence="3">Uncharacterized protein</fullName>
    </submittedName>
</protein>
<feature type="signal peptide" evidence="2">
    <location>
        <begin position="1"/>
        <end position="19"/>
    </location>
</feature>
<evidence type="ECO:0000313" key="4">
    <source>
        <dbReference type="Proteomes" id="UP000620124"/>
    </source>
</evidence>
<keyword evidence="4" id="KW-1185">Reference proteome</keyword>
<evidence type="ECO:0000313" key="3">
    <source>
        <dbReference type="EMBL" id="KAF7343112.1"/>
    </source>
</evidence>
<accession>A0A8H6XLA2</accession>
<comment type="caution">
    <text evidence="3">The sequence shown here is derived from an EMBL/GenBank/DDBJ whole genome shotgun (WGS) entry which is preliminary data.</text>
</comment>
<proteinExistence type="predicted"/>
<name>A0A8H6XLA2_9AGAR</name>
<sequence>MVNTRNLFIALLAVGSAVARPIYARDSGFDFGDLSDLLGSSSDSGDSTGGFNSPEAQSNQNAAAQAQASAFAAAASSAAAAEAAAGIDITASIAAASSSAAAVAGHADRKPIGSLPAEHARPHPRTAGSAFWAPS</sequence>
<organism evidence="3 4">
    <name type="scientific">Mycena venus</name>
    <dbReference type="NCBI Taxonomy" id="2733690"/>
    <lineage>
        <taxon>Eukaryota</taxon>
        <taxon>Fungi</taxon>
        <taxon>Dikarya</taxon>
        <taxon>Basidiomycota</taxon>
        <taxon>Agaricomycotina</taxon>
        <taxon>Agaricomycetes</taxon>
        <taxon>Agaricomycetidae</taxon>
        <taxon>Agaricales</taxon>
        <taxon>Marasmiineae</taxon>
        <taxon>Mycenaceae</taxon>
        <taxon>Mycena</taxon>
    </lineage>
</organism>
<evidence type="ECO:0000256" key="2">
    <source>
        <dbReference type="SAM" id="SignalP"/>
    </source>
</evidence>
<feature type="region of interest" description="Disordered" evidence="1">
    <location>
        <begin position="110"/>
        <end position="135"/>
    </location>
</feature>
<dbReference type="AlphaFoldDB" id="A0A8H6XLA2"/>
<feature type="region of interest" description="Disordered" evidence="1">
    <location>
        <begin position="41"/>
        <end position="64"/>
    </location>
</feature>
<evidence type="ECO:0000256" key="1">
    <source>
        <dbReference type="SAM" id="MobiDB-lite"/>
    </source>
</evidence>
<dbReference type="Proteomes" id="UP000620124">
    <property type="component" value="Unassembled WGS sequence"/>
</dbReference>
<keyword evidence="2" id="KW-0732">Signal</keyword>